<dbReference type="PANTHER" id="PTHR30146">
    <property type="entry name" value="LACI-RELATED TRANSCRIPTIONAL REPRESSOR"/>
    <property type="match status" value="1"/>
</dbReference>
<dbReference type="SUPFAM" id="SSF53822">
    <property type="entry name" value="Periplasmic binding protein-like I"/>
    <property type="match status" value="1"/>
</dbReference>
<reference evidence="6 7" key="1">
    <citation type="submission" date="2020-07" db="EMBL/GenBank/DDBJ databases">
        <title>Roseicoccus Jingziensis gen. nov., sp. nov., isolated from coastal seawater.</title>
        <authorList>
            <person name="Feng X."/>
        </authorList>
    </citation>
    <scope>NUCLEOTIDE SEQUENCE [LARGE SCALE GENOMIC DNA]</scope>
    <source>
        <strain evidence="6 7">N1E253</strain>
    </source>
</reference>
<evidence type="ECO:0000313" key="6">
    <source>
        <dbReference type="EMBL" id="NWK53999.1"/>
    </source>
</evidence>
<dbReference type="SUPFAM" id="SSF46785">
    <property type="entry name" value="Winged helix' DNA-binding domain"/>
    <property type="match status" value="1"/>
</dbReference>
<protein>
    <submittedName>
        <fullName evidence="6">Substrate-binding domain-containing protein</fullName>
    </submittedName>
</protein>
<evidence type="ECO:0000259" key="5">
    <source>
        <dbReference type="Pfam" id="PF13377"/>
    </source>
</evidence>
<dbReference type="InterPro" id="IPR036390">
    <property type="entry name" value="WH_DNA-bd_sf"/>
</dbReference>
<keyword evidence="2" id="KW-0238">DNA-binding</keyword>
<dbReference type="Pfam" id="PF00392">
    <property type="entry name" value="GntR"/>
    <property type="match status" value="1"/>
</dbReference>
<dbReference type="Gene3D" id="1.10.10.10">
    <property type="entry name" value="Winged helix-like DNA-binding domain superfamily/Winged helix DNA-binding domain"/>
    <property type="match status" value="1"/>
</dbReference>
<evidence type="ECO:0000256" key="3">
    <source>
        <dbReference type="ARBA" id="ARBA00023163"/>
    </source>
</evidence>
<dbReference type="InterPro" id="IPR000524">
    <property type="entry name" value="Tscrpt_reg_HTH_GntR"/>
</dbReference>
<keyword evidence="7" id="KW-1185">Reference proteome</keyword>
<dbReference type="GO" id="GO:0003700">
    <property type="term" value="F:DNA-binding transcription factor activity"/>
    <property type="evidence" value="ECO:0007669"/>
    <property type="project" value="InterPro"/>
</dbReference>
<dbReference type="PANTHER" id="PTHR30146:SF109">
    <property type="entry name" value="HTH-TYPE TRANSCRIPTIONAL REGULATOR GALS"/>
    <property type="match status" value="1"/>
</dbReference>
<keyword evidence="3" id="KW-0804">Transcription</keyword>
<dbReference type="InterPro" id="IPR036388">
    <property type="entry name" value="WH-like_DNA-bd_sf"/>
</dbReference>
<accession>A0A851G9W1</accession>
<evidence type="ECO:0000256" key="2">
    <source>
        <dbReference type="ARBA" id="ARBA00023125"/>
    </source>
</evidence>
<dbReference type="Pfam" id="PF13377">
    <property type="entry name" value="Peripla_BP_3"/>
    <property type="match status" value="1"/>
</dbReference>
<proteinExistence type="predicted"/>
<feature type="domain" description="Transcriptional regulator LacI/GalR-like sensor" evidence="5">
    <location>
        <begin position="202"/>
        <end position="360"/>
    </location>
</feature>
<name>A0A851G9W1_9BACT</name>
<dbReference type="AlphaFoldDB" id="A0A851G9W1"/>
<evidence type="ECO:0000259" key="4">
    <source>
        <dbReference type="Pfam" id="PF00392"/>
    </source>
</evidence>
<dbReference type="RefSeq" id="WP_178930549.1">
    <property type="nucleotide sequence ID" value="NZ_JACBAZ010000001.1"/>
</dbReference>
<dbReference type="Gene3D" id="3.40.50.2300">
    <property type="match status" value="2"/>
</dbReference>
<sequence length="365" mass="40893">MVPQRVSLLAQTVDSLRSGIAHRQWIDYLPPERVLCEQMKISRSTLRRAIAKIEEEGLVDAGGSGKRRQILKCPYLDNTAKPTAAHGTKSIVWLTLRAFSEMPSINLRLIAQLQSRLLPHDCSLNVVRVPEKVLQHPDELMKEWLTSFGGDVWILHQMPSEVQRWFYRNQPTACIVGTRSEGVDLASVEVDSAAALQHAVAMLGRHGHQHITLIRQAQHMVGEDQLEQLLYELCAESGKEADVLACSAQSDMLPGEFEKKFSRASAWRSTALICSVPSVALFALTWLQRQQIQVPEQVSIILLRSQPILSYTSPRMAHYMVNEERAVTQILPRLLDLLKSQVCTTSHINLIPDYVAGETVGPARS</sequence>
<dbReference type="Proteomes" id="UP000557872">
    <property type="component" value="Unassembled WGS sequence"/>
</dbReference>
<keyword evidence="1" id="KW-0805">Transcription regulation</keyword>
<dbReference type="PRINTS" id="PR00035">
    <property type="entry name" value="HTHGNTR"/>
</dbReference>
<dbReference type="GO" id="GO:0000976">
    <property type="term" value="F:transcription cis-regulatory region binding"/>
    <property type="evidence" value="ECO:0007669"/>
    <property type="project" value="TreeGrafter"/>
</dbReference>
<evidence type="ECO:0000313" key="7">
    <source>
        <dbReference type="Proteomes" id="UP000557872"/>
    </source>
</evidence>
<organism evidence="6 7">
    <name type="scientific">Oceaniferula marina</name>
    <dbReference type="NCBI Taxonomy" id="2748318"/>
    <lineage>
        <taxon>Bacteria</taxon>
        <taxon>Pseudomonadati</taxon>
        <taxon>Verrucomicrobiota</taxon>
        <taxon>Verrucomicrobiia</taxon>
        <taxon>Verrucomicrobiales</taxon>
        <taxon>Verrucomicrobiaceae</taxon>
        <taxon>Oceaniferula</taxon>
    </lineage>
</organism>
<evidence type="ECO:0000256" key="1">
    <source>
        <dbReference type="ARBA" id="ARBA00023015"/>
    </source>
</evidence>
<comment type="caution">
    <text evidence="6">The sequence shown here is derived from an EMBL/GenBank/DDBJ whole genome shotgun (WGS) entry which is preliminary data.</text>
</comment>
<dbReference type="EMBL" id="JACBAZ010000001">
    <property type="protein sequence ID" value="NWK53999.1"/>
    <property type="molecule type" value="Genomic_DNA"/>
</dbReference>
<gene>
    <name evidence="6" type="ORF">HW115_00125</name>
</gene>
<dbReference type="InterPro" id="IPR028082">
    <property type="entry name" value="Peripla_BP_I"/>
</dbReference>
<dbReference type="InterPro" id="IPR046335">
    <property type="entry name" value="LacI/GalR-like_sensor"/>
</dbReference>
<feature type="domain" description="HTH gntR-type" evidence="4">
    <location>
        <begin position="27"/>
        <end position="60"/>
    </location>
</feature>